<keyword evidence="2" id="KW-1185">Reference proteome</keyword>
<gene>
    <name evidence="1" type="ORF">HYALB_00008080</name>
</gene>
<comment type="caution">
    <text evidence="1">The sequence shown here is derived from an EMBL/GenBank/DDBJ whole genome shotgun (WGS) entry which is preliminary data.</text>
</comment>
<name>A0A9N9LMJ2_9HELO</name>
<dbReference type="AlphaFoldDB" id="A0A9N9LMJ2"/>
<protein>
    <submittedName>
        <fullName evidence="1">Uncharacterized protein</fullName>
    </submittedName>
</protein>
<accession>A0A9N9LMJ2</accession>
<proteinExistence type="predicted"/>
<evidence type="ECO:0000313" key="1">
    <source>
        <dbReference type="EMBL" id="CAG8975296.1"/>
    </source>
</evidence>
<sequence>MVPGCWVTDGERDPQDILAPTRAFQPGLYNLQQMIPVGIRRHRGSNKRGVATSGWLDSNFDHDVLEVDGWQKATTTEVHIRSQGRIDCDLRSPEEFTLSPVGPLSKEYLIDSSMLKINKLQLGILYPQKSLG</sequence>
<dbReference type="Proteomes" id="UP000701801">
    <property type="component" value="Unassembled WGS sequence"/>
</dbReference>
<evidence type="ECO:0000313" key="2">
    <source>
        <dbReference type="Proteomes" id="UP000701801"/>
    </source>
</evidence>
<organism evidence="1 2">
    <name type="scientific">Hymenoscyphus albidus</name>
    <dbReference type="NCBI Taxonomy" id="595503"/>
    <lineage>
        <taxon>Eukaryota</taxon>
        <taxon>Fungi</taxon>
        <taxon>Dikarya</taxon>
        <taxon>Ascomycota</taxon>
        <taxon>Pezizomycotina</taxon>
        <taxon>Leotiomycetes</taxon>
        <taxon>Helotiales</taxon>
        <taxon>Helotiaceae</taxon>
        <taxon>Hymenoscyphus</taxon>
    </lineage>
</organism>
<reference evidence="1" key="1">
    <citation type="submission" date="2021-07" db="EMBL/GenBank/DDBJ databases">
        <authorList>
            <person name="Durling M."/>
        </authorList>
    </citation>
    <scope>NUCLEOTIDE SEQUENCE</scope>
</reference>
<dbReference type="EMBL" id="CAJVRM010000131">
    <property type="protein sequence ID" value="CAG8975296.1"/>
    <property type="molecule type" value="Genomic_DNA"/>
</dbReference>